<evidence type="ECO:0000313" key="3">
    <source>
        <dbReference type="Proteomes" id="UP000321234"/>
    </source>
</evidence>
<reference evidence="2 3" key="1">
    <citation type="submission" date="2019-07" db="EMBL/GenBank/DDBJ databases">
        <title>Quadrisphaera sp. strain DD2A genome sequencing and assembly.</title>
        <authorList>
            <person name="Kim I."/>
        </authorList>
    </citation>
    <scope>NUCLEOTIDE SEQUENCE [LARGE SCALE GENOMIC DNA]</scope>
    <source>
        <strain evidence="2 3">DD2A</strain>
    </source>
</reference>
<organism evidence="2 3">
    <name type="scientific">Quadrisphaera setariae</name>
    <dbReference type="NCBI Taxonomy" id="2593304"/>
    <lineage>
        <taxon>Bacteria</taxon>
        <taxon>Bacillati</taxon>
        <taxon>Actinomycetota</taxon>
        <taxon>Actinomycetes</taxon>
        <taxon>Kineosporiales</taxon>
        <taxon>Kineosporiaceae</taxon>
        <taxon>Quadrisphaera</taxon>
    </lineage>
</organism>
<comment type="caution">
    <text evidence="2">The sequence shown here is derived from an EMBL/GenBank/DDBJ whole genome shotgun (WGS) entry which is preliminary data.</text>
</comment>
<keyword evidence="3" id="KW-1185">Reference proteome</keyword>
<sequence length="100" mass="10392">MIAPQPGQEAPTAPAPVQPRLRRSASLIAVGVALLACQQVLGPVISFQVFASAESVSDDSSTAFTTAFFTVFGVGLVLLVVGLHRFASHVHALAVSAQHR</sequence>
<dbReference type="Proteomes" id="UP000321234">
    <property type="component" value="Unassembled WGS sequence"/>
</dbReference>
<proteinExistence type="predicted"/>
<accession>A0A5C8ZJW4</accession>
<protein>
    <submittedName>
        <fullName evidence="2">Uncharacterized protein</fullName>
    </submittedName>
</protein>
<name>A0A5C8ZJW4_9ACTN</name>
<feature type="transmembrane region" description="Helical" evidence="1">
    <location>
        <begin position="63"/>
        <end position="83"/>
    </location>
</feature>
<dbReference type="RefSeq" id="WP_147925062.1">
    <property type="nucleotide sequence ID" value="NZ_VKAC01000002.1"/>
</dbReference>
<feature type="transmembrane region" description="Helical" evidence="1">
    <location>
        <begin position="27"/>
        <end position="51"/>
    </location>
</feature>
<dbReference type="AlphaFoldDB" id="A0A5C8ZJW4"/>
<evidence type="ECO:0000256" key="1">
    <source>
        <dbReference type="SAM" id="Phobius"/>
    </source>
</evidence>
<keyword evidence="1" id="KW-0472">Membrane</keyword>
<gene>
    <name evidence="2" type="ORF">FMM08_03995</name>
</gene>
<keyword evidence="1" id="KW-0812">Transmembrane</keyword>
<dbReference type="EMBL" id="VKAC01000002">
    <property type="protein sequence ID" value="TXR57421.1"/>
    <property type="molecule type" value="Genomic_DNA"/>
</dbReference>
<evidence type="ECO:0000313" key="2">
    <source>
        <dbReference type="EMBL" id="TXR57421.1"/>
    </source>
</evidence>
<keyword evidence="1" id="KW-1133">Transmembrane helix</keyword>